<feature type="region of interest" description="Disordered" evidence="1">
    <location>
        <begin position="227"/>
        <end position="249"/>
    </location>
</feature>
<evidence type="ECO:0000313" key="2">
    <source>
        <dbReference type="EMBL" id="VDL88861.1"/>
    </source>
</evidence>
<proteinExistence type="predicted"/>
<organism evidence="4">
    <name type="scientific">Schistocephalus solidus</name>
    <name type="common">Tapeworm</name>
    <dbReference type="NCBI Taxonomy" id="70667"/>
    <lineage>
        <taxon>Eukaryota</taxon>
        <taxon>Metazoa</taxon>
        <taxon>Spiralia</taxon>
        <taxon>Lophotrochozoa</taxon>
        <taxon>Platyhelminthes</taxon>
        <taxon>Cestoda</taxon>
        <taxon>Eucestoda</taxon>
        <taxon>Diphyllobothriidea</taxon>
        <taxon>Diphyllobothriidae</taxon>
        <taxon>Schistocephalus</taxon>
    </lineage>
</organism>
<dbReference type="OrthoDB" id="425014at2759"/>
<feature type="region of interest" description="Disordered" evidence="1">
    <location>
        <begin position="1"/>
        <end position="28"/>
    </location>
</feature>
<accession>A0A183SE28</accession>
<evidence type="ECO:0000313" key="3">
    <source>
        <dbReference type="Proteomes" id="UP000275846"/>
    </source>
</evidence>
<dbReference type="WBParaSite" id="SSLN_0000256301-mRNA-1">
    <property type="protein sequence ID" value="SSLN_0000256301-mRNA-1"/>
    <property type="gene ID" value="SSLN_0000256301"/>
</dbReference>
<keyword evidence="3" id="KW-1185">Reference proteome</keyword>
<evidence type="ECO:0000313" key="4">
    <source>
        <dbReference type="WBParaSite" id="SSLN_0000256301-mRNA-1"/>
    </source>
</evidence>
<dbReference type="EMBL" id="UYSU01032263">
    <property type="protein sequence ID" value="VDL88861.1"/>
    <property type="molecule type" value="Genomic_DNA"/>
</dbReference>
<feature type="compositionally biased region" description="Polar residues" evidence="1">
    <location>
        <begin position="234"/>
        <end position="249"/>
    </location>
</feature>
<dbReference type="Proteomes" id="UP000275846">
    <property type="component" value="Unassembled WGS sequence"/>
</dbReference>
<reference evidence="2 3" key="2">
    <citation type="submission" date="2018-11" db="EMBL/GenBank/DDBJ databases">
        <authorList>
            <consortium name="Pathogen Informatics"/>
        </authorList>
    </citation>
    <scope>NUCLEOTIDE SEQUENCE [LARGE SCALE GENOMIC DNA]</scope>
    <source>
        <strain evidence="2 3">NST_G2</strain>
    </source>
</reference>
<feature type="region of interest" description="Disordered" evidence="1">
    <location>
        <begin position="185"/>
        <end position="207"/>
    </location>
</feature>
<feature type="compositionally biased region" description="Polar residues" evidence="1">
    <location>
        <begin position="14"/>
        <end position="25"/>
    </location>
</feature>
<protein>
    <submittedName>
        <fullName evidence="2 4">Uncharacterized protein</fullName>
    </submittedName>
</protein>
<reference evidence="4" key="1">
    <citation type="submission" date="2016-06" db="UniProtKB">
        <authorList>
            <consortium name="WormBaseParasite"/>
        </authorList>
    </citation>
    <scope>IDENTIFICATION</scope>
</reference>
<gene>
    <name evidence="2" type="ORF">SSLN_LOCUS2476</name>
</gene>
<dbReference type="AlphaFoldDB" id="A0A183SE28"/>
<evidence type="ECO:0000256" key="1">
    <source>
        <dbReference type="SAM" id="MobiDB-lite"/>
    </source>
</evidence>
<name>A0A183SE28_SCHSO</name>
<feature type="compositionally biased region" description="Polar residues" evidence="1">
    <location>
        <begin position="195"/>
        <end position="206"/>
    </location>
</feature>
<sequence length="249" mass="28150">MDDERLPKELLNGDVSTGSHRQGGSNDHLISLQPHLRGDMFATMISAYAPPMTSSDAAKDKFYEDRHALLSTVSKAEKLLFQSGFLRCCHLVQQWLREMQDAWMVQKAEKMQGLCQFWIDKKYSQMVVMRQPPPSAKYNAPRMNVNGAQLKNEKTFAYLGSKLSRKTRIHDEVAKRISKASQAFRPAAGLRAESPQYSPEHQTENVQGHLLGDTLLRSGKLDRLLEPIQEAESLPSQLPPQNTEAEMAR</sequence>